<feature type="binding site" evidence="10">
    <location>
        <begin position="285"/>
        <end position="288"/>
    </location>
    <ligand>
        <name>dihydroxyacetone phosphate</name>
        <dbReference type="ChEBI" id="CHEBI:57642"/>
    </ligand>
</feature>
<dbReference type="PROSITE" id="PS00806">
    <property type="entry name" value="ALDOLASE_CLASS_II_2"/>
    <property type="match status" value="1"/>
</dbReference>
<reference evidence="13" key="1">
    <citation type="journal article" date="2020" name="Biol. Lett.">
        <title>Evolutionary rates are correlated between cockroach symbionts and mitochondrial genomes.</title>
        <authorList>
            <person name="Arab D.A."/>
            <person name="Bourguignon T."/>
            <person name="Wang Z."/>
            <person name="Ho S.Y.W."/>
            <person name="Lo N."/>
        </authorList>
    </citation>
    <scope>NUCLEOTIDE SEQUENCE</scope>
    <source>
        <strain evidence="13">DHOG2541</strain>
    </source>
</reference>
<sequence length="357" mass="40427">MYRKFPYGVITGNLVKELFDYAKNNSFSIPAVNVIGSNTINTAMETAALINSPIIIQLSHGGSIFNAGLGSIKNKNKQESAIKGAIACAMHVHTLAKHYKSTVILHTDHCSKLNLTWIDGLIKANKDFYKKNGKTLFSSHMLDLSQEPLKENIKICSKYFEKMNKMNISIEIELGVTGGEEDGVDNSNIENKKLYTQPKDILYAYKMLKNIGNNFIIAASFGNVHGVYKPGNVILRPKILKNSQEYIKNKFNTNEKPISFVFHGGSGSSEKEIKESIKYGVVKMNVDTDLQYAFTCGIRNYMNKNKEYIKKQIGNPDGEYIPNKKYYDPRIWLREGEKSFKNLLKKYFIIMNNINTL</sequence>
<dbReference type="Pfam" id="PF01116">
    <property type="entry name" value="F_bP_aldolase"/>
    <property type="match status" value="1"/>
</dbReference>
<evidence type="ECO:0000313" key="13">
    <source>
        <dbReference type="EMBL" id="QID57145.1"/>
    </source>
</evidence>
<proteinExistence type="inferred from homology"/>
<keyword evidence="8 12" id="KW-0456">Lyase</keyword>
<dbReference type="Gene3D" id="3.20.20.70">
    <property type="entry name" value="Aldolase class I"/>
    <property type="match status" value="1"/>
</dbReference>
<feature type="binding site" evidence="11">
    <location>
        <position position="109"/>
    </location>
    <ligand>
        <name>Zn(2+)</name>
        <dbReference type="ChEBI" id="CHEBI:29105"/>
        <label>1</label>
        <note>catalytic</note>
    </ligand>
</feature>
<evidence type="ECO:0000256" key="7">
    <source>
        <dbReference type="ARBA" id="ARBA00023152"/>
    </source>
</evidence>
<dbReference type="CDD" id="cd00946">
    <property type="entry name" value="FBP_aldolase_IIA"/>
    <property type="match status" value="1"/>
</dbReference>
<organism evidence="13">
    <name type="scientific">Blattabacterium sp.</name>
    <name type="common">Allacta sp.</name>
    <dbReference type="NCBI Taxonomy" id="2712786"/>
    <lineage>
        <taxon>Bacteria</taxon>
        <taxon>Pseudomonadati</taxon>
        <taxon>Bacteroidota</taxon>
        <taxon>Flavobacteriia</taxon>
        <taxon>Flavobacteriales</taxon>
        <taxon>Blattabacteriaceae</taxon>
        <taxon>Blattabacterium</taxon>
    </lineage>
</organism>
<dbReference type="PANTHER" id="PTHR30559:SF0">
    <property type="entry name" value="FRUCTOSE-BISPHOSPHATE ALDOLASE"/>
    <property type="match status" value="1"/>
</dbReference>
<evidence type="ECO:0000256" key="3">
    <source>
        <dbReference type="ARBA" id="ARBA00005812"/>
    </source>
</evidence>
<feature type="active site" description="Proton donor" evidence="9">
    <location>
        <position position="108"/>
    </location>
</feature>
<comment type="catalytic activity">
    <reaction evidence="1 12">
        <text>beta-D-fructose 1,6-bisphosphate = D-glyceraldehyde 3-phosphate + dihydroxyacetone phosphate</text>
        <dbReference type="Rhea" id="RHEA:14729"/>
        <dbReference type="ChEBI" id="CHEBI:32966"/>
        <dbReference type="ChEBI" id="CHEBI:57642"/>
        <dbReference type="ChEBI" id="CHEBI:59776"/>
        <dbReference type="EC" id="4.1.2.13"/>
    </reaction>
</comment>
<dbReference type="InterPro" id="IPR000771">
    <property type="entry name" value="FBA_II"/>
</dbReference>
<dbReference type="PANTHER" id="PTHR30559">
    <property type="entry name" value="FRUCTOSE-BISPHOSPHATE ALDOLASE CLASS 2"/>
    <property type="match status" value="1"/>
</dbReference>
<dbReference type="NCBIfam" id="TIGR01520">
    <property type="entry name" value="FruBisAldo_II_A"/>
    <property type="match status" value="1"/>
</dbReference>
<dbReference type="InterPro" id="IPR013785">
    <property type="entry name" value="Aldolase_TIM"/>
</dbReference>
<dbReference type="GO" id="GO:0008270">
    <property type="term" value="F:zinc ion binding"/>
    <property type="evidence" value="ECO:0007669"/>
    <property type="project" value="UniProtKB-UniRule"/>
</dbReference>
<feature type="binding site" evidence="11">
    <location>
        <position position="173"/>
    </location>
    <ligand>
        <name>Zn(2+)</name>
        <dbReference type="ChEBI" id="CHEBI:29105"/>
        <label>2</label>
    </ligand>
</feature>
<keyword evidence="7 12" id="KW-0324">Glycolysis</keyword>
<dbReference type="PIRSF" id="PIRSF001359">
    <property type="entry name" value="F_bP_aldolase_II"/>
    <property type="match status" value="1"/>
</dbReference>
<evidence type="ECO:0000256" key="8">
    <source>
        <dbReference type="ARBA" id="ARBA00023239"/>
    </source>
</evidence>
<evidence type="ECO:0000256" key="9">
    <source>
        <dbReference type="PIRSR" id="PIRSR001359-1"/>
    </source>
</evidence>
<feature type="binding site" evidence="11">
    <location>
        <position position="263"/>
    </location>
    <ligand>
        <name>Zn(2+)</name>
        <dbReference type="ChEBI" id="CHEBI:29105"/>
        <label>1</label>
        <note>catalytic</note>
    </ligand>
</feature>
<dbReference type="UniPathway" id="UPA00109">
    <property type="reaction ID" value="UER00183"/>
</dbReference>
<protein>
    <recommendedName>
        <fullName evidence="4 12">Fructose-bisphosphate aldolase</fullName>
        <shortName evidence="12">FBP aldolase</shortName>
        <ecNumber evidence="4 12">4.1.2.13</ecNumber>
    </recommendedName>
</protein>
<evidence type="ECO:0000256" key="12">
    <source>
        <dbReference type="RuleBase" id="RU366023"/>
    </source>
</evidence>
<feature type="binding site" evidence="10">
    <location>
        <begin position="264"/>
        <end position="266"/>
    </location>
    <ligand>
        <name>dihydroxyacetone phosphate</name>
        <dbReference type="ChEBI" id="CHEBI:57642"/>
    </ligand>
</feature>
<comment type="similarity">
    <text evidence="3 12">Belongs to the class II fructose-bisphosphate aldolase family.</text>
</comment>
<dbReference type="NCBIfam" id="TIGR00167">
    <property type="entry name" value="cbbA"/>
    <property type="match status" value="1"/>
</dbReference>
<evidence type="ECO:0000256" key="10">
    <source>
        <dbReference type="PIRSR" id="PIRSR001359-2"/>
    </source>
</evidence>
<dbReference type="EMBL" id="MN043165">
    <property type="protein sequence ID" value="QID57145.1"/>
    <property type="molecule type" value="Genomic_DNA"/>
</dbReference>
<comment type="function">
    <text evidence="12">Catalyzes the aldol condensation of dihydroxyacetone phosphate (DHAP or glycerone-phosphate) with glyceraldehyde 3-phosphate (G3P) to form fructose 1,6-bisphosphate (FBP) in gluconeogenesis and the reverse reaction in glycolysis.</text>
</comment>
<dbReference type="NCBIfam" id="NF006628">
    <property type="entry name" value="PRK09197.1"/>
    <property type="match status" value="1"/>
</dbReference>
<feature type="binding site" evidence="10">
    <location>
        <position position="226"/>
    </location>
    <ligand>
        <name>dihydroxyacetone phosphate</name>
        <dbReference type="ChEBI" id="CHEBI:57642"/>
    </ligand>
</feature>
<dbReference type="AlphaFoldDB" id="A0A6G6BYU9"/>
<feature type="binding site" evidence="11">
    <location>
        <position position="225"/>
    </location>
    <ligand>
        <name>Zn(2+)</name>
        <dbReference type="ChEBI" id="CHEBI:29105"/>
        <label>1</label>
        <note>catalytic</note>
    </ligand>
</feature>
<dbReference type="InterPro" id="IPR006411">
    <property type="entry name" value="Fruct_bisP_bact"/>
</dbReference>
<comment type="cofactor">
    <cofactor evidence="11 12">
        <name>Zn(2+)</name>
        <dbReference type="ChEBI" id="CHEBI:29105"/>
    </cofactor>
    <text evidence="11 12">Binds 2 Zn(2+) ions per subunit. One is catalytic and the other provides a structural contribution.</text>
</comment>
<keyword evidence="6 11" id="KW-0862">Zinc</keyword>
<evidence type="ECO:0000256" key="2">
    <source>
        <dbReference type="ARBA" id="ARBA00004714"/>
    </source>
</evidence>
<dbReference type="GO" id="GO:0006096">
    <property type="term" value="P:glycolytic process"/>
    <property type="evidence" value="ECO:0007669"/>
    <property type="project" value="UniProtKB-UniPathway"/>
</dbReference>
<evidence type="ECO:0000256" key="1">
    <source>
        <dbReference type="ARBA" id="ARBA00000441"/>
    </source>
</evidence>
<feature type="binding site" evidence="11">
    <location>
        <position position="143"/>
    </location>
    <ligand>
        <name>Zn(2+)</name>
        <dbReference type="ChEBI" id="CHEBI:29105"/>
        <label>2</label>
    </ligand>
</feature>
<accession>A0A6G6BYU9</accession>
<dbReference type="GO" id="GO:0005829">
    <property type="term" value="C:cytosol"/>
    <property type="evidence" value="ECO:0007669"/>
    <property type="project" value="TreeGrafter"/>
</dbReference>
<evidence type="ECO:0000256" key="11">
    <source>
        <dbReference type="PIRSR" id="PIRSR001359-3"/>
    </source>
</evidence>
<comment type="pathway">
    <text evidence="2 12">Carbohydrate degradation; glycolysis; D-glyceraldehyde 3-phosphate and glycerone phosphate from D-glucose: step 4/4.</text>
</comment>
<keyword evidence="5 11" id="KW-0479">Metal-binding</keyword>
<dbReference type="EC" id="4.1.2.13" evidence="4 12"/>
<dbReference type="GO" id="GO:0006094">
    <property type="term" value="P:gluconeogenesis"/>
    <property type="evidence" value="ECO:0007669"/>
    <property type="project" value="TreeGrafter"/>
</dbReference>
<dbReference type="SUPFAM" id="SSF51569">
    <property type="entry name" value="Aldolase"/>
    <property type="match status" value="1"/>
</dbReference>
<evidence type="ECO:0000256" key="6">
    <source>
        <dbReference type="ARBA" id="ARBA00022833"/>
    </source>
</evidence>
<evidence type="ECO:0000256" key="4">
    <source>
        <dbReference type="ARBA" id="ARBA00013068"/>
    </source>
</evidence>
<name>A0A6G6BYU9_9FLAO</name>
<feature type="non-terminal residue" evidence="13">
    <location>
        <position position="357"/>
    </location>
</feature>
<dbReference type="GO" id="GO:0004332">
    <property type="term" value="F:fructose-bisphosphate aldolase activity"/>
    <property type="evidence" value="ECO:0007669"/>
    <property type="project" value="UniProtKB-EC"/>
</dbReference>
<evidence type="ECO:0000256" key="5">
    <source>
        <dbReference type="ARBA" id="ARBA00022723"/>
    </source>
</evidence>